<evidence type="ECO:0000313" key="2">
    <source>
        <dbReference type="EMBL" id="QNR51037.1"/>
    </source>
</evidence>
<proteinExistence type="predicted"/>
<dbReference type="AlphaFoldDB" id="A0AAP9W0X8"/>
<dbReference type="RefSeq" id="WP_016702961.1">
    <property type="nucleotide sequence ID" value="NZ_CATKQY010000011.1"/>
</dbReference>
<accession>A0AAP9W0X8</accession>
<organism evidence="2 3">
    <name type="scientific">Pseudomonas chlororaphis</name>
    <dbReference type="NCBI Taxonomy" id="587753"/>
    <lineage>
        <taxon>Bacteria</taxon>
        <taxon>Pseudomonadati</taxon>
        <taxon>Pseudomonadota</taxon>
        <taxon>Gammaproteobacteria</taxon>
        <taxon>Pseudomonadales</taxon>
        <taxon>Pseudomonadaceae</taxon>
        <taxon>Pseudomonas</taxon>
    </lineage>
</organism>
<sequence>MIIDITEKPAGHGWVVHMDALEVDFDSLEAATAFVGQLRARIDAPHAWPASPGQTRDAPRAAGNRSAPTTSKGACPGLVK</sequence>
<protein>
    <submittedName>
        <fullName evidence="2">Uncharacterized protein</fullName>
    </submittedName>
</protein>
<dbReference type="EMBL" id="CP061079">
    <property type="protein sequence ID" value="QNR51037.1"/>
    <property type="molecule type" value="Genomic_DNA"/>
</dbReference>
<evidence type="ECO:0000313" key="3">
    <source>
        <dbReference type="Proteomes" id="UP000516316"/>
    </source>
</evidence>
<gene>
    <name evidence="2" type="ORF">HLB40_14880</name>
</gene>
<name>A0AAP9W0X8_9PSED</name>
<evidence type="ECO:0000256" key="1">
    <source>
        <dbReference type="SAM" id="MobiDB-lite"/>
    </source>
</evidence>
<dbReference type="Proteomes" id="UP000516316">
    <property type="component" value="Chromosome"/>
</dbReference>
<feature type="region of interest" description="Disordered" evidence="1">
    <location>
        <begin position="46"/>
        <end position="80"/>
    </location>
</feature>
<reference evidence="2 3" key="1">
    <citation type="submission" date="2020-09" db="EMBL/GenBank/DDBJ databases">
        <title>The Genome Sequence of Pseudomonas chlororaphis strain Qlu-1 - A phenazine-derivative-producing strain.</title>
        <authorList>
            <person name="Li L."/>
            <person name="Liu K."/>
        </authorList>
    </citation>
    <scope>NUCLEOTIDE SEQUENCE [LARGE SCALE GENOMIC DNA]</scope>
    <source>
        <strain evidence="3">qlu-1</strain>
    </source>
</reference>